<protein>
    <submittedName>
        <fullName evidence="1">Uncharacterized protein</fullName>
    </submittedName>
</protein>
<evidence type="ECO:0000313" key="1">
    <source>
        <dbReference type="EMBL" id="MCX3062473.1"/>
    </source>
</evidence>
<comment type="caution">
    <text evidence="1">The sequence shown here is derived from an EMBL/GenBank/DDBJ whole genome shotgun (WGS) entry which is preliminary data.</text>
</comment>
<sequence length="84" mass="9172">MAGPSDALCDICGVGRAPFLRYGTVERTGRMCRECLHRTRICGHCQQPTTEPVDLRVVHAGTGPGWTEYVCRDCAPRGEGHPCV</sequence>
<accession>A0ABT3U2N9</accession>
<gene>
    <name evidence="1" type="ORF">OFY01_22470</name>
</gene>
<dbReference type="EMBL" id="JAPHNL010000273">
    <property type="protein sequence ID" value="MCX3062473.1"/>
    <property type="molecule type" value="Genomic_DNA"/>
</dbReference>
<proteinExistence type="predicted"/>
<keyword evidence="2" id="KW-1185">Reference proteome</keyword>
<dbReference type="RefSeq" id="WP_266602731.1">
    <property type="nucleotide sequence ID" value="NZ_JAPHNL010000273.1"/>
</dbReference>
<organism evidence="1 2">
    <name type="scientific">Streptomyces beihaiensis</name>
    <dbReference type="NCBI Taxonomy" id="2984495"/>
    <lineage>
        <taxon>Bacteria</taxon>
        <taxon>Bacillati</taxon>
        <taxon>Actinomycetota</taxon>
        <taxon>Actinomycetes</taxon>
        <taxon>Kitasatosporales</taxon>
        <taxon>Streptomycetaceae</taxon>
        <taxon>Streptomyces</taxon>
    </lineage>
</organism>
<reference evidence="1" key="1">
    <citation type="submission" date="2022-10" db="EMBL/GenBank/DDBJ databases">
        <title>Streptomyces beihaiensis sp. nov., a chitin degrading actinobacterium, isolated from shrimp pond soil.</title>
        <authorList>
            <person name="Xie J."/>
            <person name="Shen N."/>
        </authorList>
    </citation>
    <scope>NUCLEOTIDE SEQUENCE</scope>
    <source>
        <strain evidence="1">GXMU-J5</strain>
    </source>
</reference>
<evidence type="ECO:0000313" key="2">
    <source>
        <dbReference type="Proteomes" id="UP001163064"/>
    </source>
</evidence>
<dbReference type="Proteomes" id="UP001163064">
    <property type="component" value="Unassembled WGS sequence"/>
</dbReference>
<name>A0ABT3U2N9_9ACTN</name>